<keyword evidence="7" id="KW-0521">NADP</keyword>
<dbReference type="EC" id="1.1.1.267" evidence="5"/>
<evidence type="ECO:0000313" key="15">
    <source>
        <dbReference type="EMBL" id="GAH82910.1"/>
    </source>
</evidence>
<dbReference type="GO" id="GO:0051484">
    <property type="term" value="P:isopentenyl diphosphate biosynthetic process, methylerythritol 4-phosphate pathway involved in terpenoid biosynthetic process"/>
    <property type="evidence" value="ECO:0007669"/>
    <property type="project" value="TreeGrafter"/>
</dbReference>
<evidence type="ECO:0000256" key="11">
    <source>
        <dbReference type="ARBA" id="ARBA00048543"/>
    </source>
</evidence>
<dbReference type="NCBIfam" id="TIGR00243">
    <property type="entry name" value="Dxr"/>
    <property type="match status" value="1"/>
</dbReference>
<dbReference type="InterPro" id="IPR003821">
    <property type="entry name" value="DXP_reductoisomerase"/>
</dbReference>
<evidence type="ECO:0000256" key="10">
    <source>
        <dbReference type="ARBA" id="ARBA00023229"/>
    </source>
</evidence>
<feature type="non-terminal residue" evidence="15">
    <location>
        <position position="1"/>
    </location>
</feature>
<dbReference type="GO" id="GO:0030604">
    <property type="term" value="F:1-deoxy-D-xylulose-5-phosphate reductoisomerase activity"/>
    <property type="evidence" value="ECO:0007669"/>
    <property type="project" value="UniProtKB-EC"/>
</dbReference>
<dbReference type="EMBL" id="BARU01035649">
    <property type="protein sequence ID" value="GAH82910.1"/>
    <property type="molecule type" value="Genomic_DNA"/>
</dbReference>
<feature type="domain" description="DXP reductoisomerase C-terminal" evidence="14">
    <location>
        <begin position="175"/>
        <end position="254"/>
    </location>
</feature>
<dbReference type="InterPro" id="IPR013644">
    <property type="entry name" value="DXP_reductoisomerase_C"/>
</dbReference>
<gene>
    <name evidence="15" type="ORF">S03H2_55766</name>
</gene>
<dbReference type="UniPathway" id="UPA00056">
    <property type="reaction ID" value="UER00092"/>
</dbReference>
<comment type="cofactor">
    <cofactor evidence="1">
        <name>Mn(2+)</name>
        <dbReference type="ChEBI" id="CHEBI:29035"/>
    </cofactor>
</comment>
<evidence type="ECO:0000256" key="8">
    <source>
        <dbReference type="ARBA" id="ARBA00023002"/>
    </source>
</evidence>
<dbReference type="Pfam" id="PF02670">
    <property type="entry name" value="DXP_reductoisom"/>
    <property type="match status" value="1"/>
</dbReference>
<feature type="domain" description="1-deoxy-D-xylulose 5-phosphate reductoisomerase N-terminal" evidence="12">
    <location>
        <begin position="1"/>
        <end position="48"/>
    </location>
</feature>
<accession>X1JN76</accession>
<dbReference type="Pfam" id="PF13288">
    <property type="entry name" value="DXPR_C"/>
    <property type="match status" value="1"/>
</dbReference>
<dbReference type="Pfam" id="PF08436">
    <property type="entry name" value="DXP_redisom_C"/>
    <property type="match status" value="1"/>
</dbReference>
<evidence type="ECO:0000256" key="7">
    <source>
        <dbReference type="ARBA" id="ARBA00022857"/>
    </source>
</evidence>
<dbReference type="InterPro" id="IPR026877">
    <property type="entry name" value="DXPR_C"/>
</dbReference>
<feature type="domain" description="1-deoxy-D-xylulose 5-phosphate reductoisomerase C-terminal" evidence="13">
    <location>
        <begin position="62"/>
        <end position="143"/>
    </location>
</feature>
<dbReference type="SUPFAM" id="SSF55347">
    <property type="entry name" value="Glyceraldehyde-3-phosphate dehydrogenase-like, C-terminal domain"/>
    <property type="match status" value="1"/>
</dbReference>
<evidence type="ECO:0000256" key="4">
    <source>
        <dbReference type="ARBA" id="ARBA00006825"/>
    </source>
</evidence>
<evidence type="ECO:0000259" key="14">
    <source>
        <dbReference type="Pfam" id="PF13288"/>
    </source>
</evidence>
<organism evidence="15">
    <name type="scientific">marine sediment metagenome</name>
    <dbReference type="NCBI Taxonomy" id="412755"/>
    <lineage>
        <taxon>unclassified sequences</taxon>
        <taxon>metagenomes</taxon>
        <taxon>ecological metagenomes</taxon>
    </lineage>
</organism>
<dbReference type="GO" id="GO:0070402">
    <property type="term" value="F:NADPH binding"/>
    <property type="evidence" value="ECO:0007669"/>
    <property type="project" value="InterPro"/>
</dbReference>
<evidence type="ECO:0000259" key="13">
    <source>
        <dbReference type="Pfam" id="PF08436"/>
    </source>
</evidence>
<dbReference type="GO" id="GO:0030145">
    <property type="term" value="F:manganese ion binding"/>
    <property type="evidence" value="ECO:0007669"/>
    <property type="project" value="TreeGrafter"/>
</dbReference>
<comment type="similarity">
    <text evidence="4">Belongs to the DXR family.</text>
</comment>
<keyword evidence="10" id="KW-0414">Isoprene biosynthesis</keyword>
<evidence type="ECO:0000256" key="2">
    <source>
        <dbReference type="ARBA" id="ARBA00001946"/>
    </source>
</evidence>
<name>X1JN76_9ZZZZ</name>
<dbReference type="InterPro" id="IPR036169">
    <property type="entry name" value="DXPR_C_sf"/>
</dbReference>
<evidence type="ECO:0000256" key="9">
    <source>
        <dbReference type="ARBA" id="ARBA00023211"/>
    </source>
</evidence>
<comment type="cofactor">
    <cofactor evidence="2">
        <name>Mg(2+)</name>
        <dbReference type="ChEBI" id="CHEBI:18420"/>
    </cofactor>
</comment>
<keyword evidence="8" id="KW-0560">Oxidoreductase</keyword>
<dbReference type="PANTHER" id="PTHR30525:SF0">
    <property type="entry name" value="1-DEOXY-D-XYLULOSE 5-PHOSPHATE REDUCTOISOMERASE, CHLOROPLASTIC"/>
    <property type="match status" value="1"/>
</dbReference>
<sequence>LCEIAEMEKVDLVLNGIMGSAGFLPTLAAIRKGKRVALANKETLVSYGQIIMDEARKNKAEIIPVDSEHSAIFQCIKGRENSEIRKIILTSSGGPFRNRKNLRDVTIEETLNHPVWSMGKKISVDSATMMNKALEIIEAHFLFDIPVENISVVIHPQCIIHSAVEFVDSSIIAQLSIPDMTLPIQYALTFPERKHSITKSLDLTEISTLTFEPATPSRFPALSLAYRALEKGGTTTAVLNSSNESLVAAFLNHK</sequence>
<evidence type="ECO:0000256" key="3">
    <source>
        <dbReference type="ARBA" id="ARBA00005094"/>
    </source>
</evidence>
<comment type="pathway">
    <text evidence="3">Isoprenoid biosynthesis; isopentenyl diphosphate biosynthesis via DXP pathway; isopentenyl diphosphate from 1-deoxy-D-xylulose 5-phosphate: step 1/6.</text>
</comment>
<dbReference type="InterPro" id="IPR013512">
    <property type="entry name" value="DXP_reductoisomerase_N"/>
</dbReference>
<dbReference type="PANTHER" id="PTHR30525">
    <property type="entry name" value="1-DEOXY-D-XYLULOSE 5-PHOSPHATE REDUCTOISOMERASE"/>
    <property type="match status" value="1"/>
</dbReference>
<evidence type="ECO:0000256" key="6">
    <source>
        <dbReference type="ARBA" id="ARBA00022723"/>
    </source>
</evidence>
<reference evidence="15" key="1">
    <citation type="journal article" date="2014" name="Front. Microbiol.">
        <title>High frequency of phylogenetically diverse reductive dehalogenase-homologous genes in deep subseafloor sedimentary metagenomes.</title>
        <authorList>
            <person name="Kawai M."/>
            <person name="Futagami T."/>
            <person name="Toyoda A."/>
            <person name="Takaki Y."/>
            <person name="Nishi S."/>
            <person name="Hori S."/>
            <person name="Arai W."/>
            <person name="Tsubouchi T."/>
            <person name="Morono Y."/>
            <person name="Uchiyama I."/>
            <person name="Ito T."/>
            <person name="Fujiyama A."/>
            <person name="Inagaki F."/>
            <person name="Takami H."/>
        </authorList>
    </citation>
    <scope>NUCLEOTIDE SEQUENCE</scope>
    <source>
        <strain evidence="15">Expedition CK06-06</strain>
    </source>
</reference>
<evidence type="ECO:0000256" key="5">
    <source>
        <dbReference type="ARBA" id="ARBA00012366"/>
    </source>
</evidence>
<dbReference type="AlphaFoldDB" id="X1JN76"/>
<comment type="catalytic activity">
    <reaction evidence="11">
        <text>2-C-methyl-D-erythritol 4-phosphate + NADP(+) = 1-deoxy-D-xylulose 5-phosphate + NADPH + H(+)</text>
        <dbReference type="Rhea" id="RHEA:13717"/>
        <dbReference type="ChEBI" id="CHEBI:15378"/>
        <dbReference type="ChEBI" id="CHEBI:57783"/>
        <dbReference type="ChEBI" id="CHEBI:57792"/>
        <dbReference type="ChEBI" id="CHEBI:58262"/>
        <dbReference type="ChEBI" id="CHEBI:58349"/>
        <dbReference type="EC" id="1.1.1.267"/>
    </reaction>
    <physiologicalReaction direction="right-to-left" evidence="11">
        <dbReference type="Rhea" id="RHEA:13719"/>
    </physiologicalReaction>
</comment>
<evidence type="ECO:0000259" key="12">
    <source>
        <dbReference type="Pfam" id="PF02670"/>
    </source>
</evidence>
<dbReference type="Gene3D" id="1.10.1740.10">
    <property type="match status" value="1"/>
</dbReference>
<feature type="non-terminal residue" evidence="15">
    <location>
        <position position="254"/>
    </location>
</feature>
<keyword evidence="6" id="KW-0479">Metal-binding</keyword>
<dbReference type="Gene3D" id="3.40.50.720">
    <property type="entry name" value="NAD(P)-binding Rossmann-like Domain"/>
    <property type="match status" value="1"/>
</dbReference>
<proteinExistence type="inferred from homology"/>
<keyword evidence="9" id="KW-0464">Manganese</keyword>
<protein>
    <recommendedName>
        <fullName evidence="5">1-deoxy-D-xylulose-5-phosphate reductoisomerase</fullName>
        <ecNumber evidence="5">1.1.1.267</ecNumber>
    </recommendedName>
</protein>
<evidence type="ECO:0000256" key="1">
    <source>
        <dbReference type="ARBA" id="ARBA00001936"/>
    </source>
</evidence>
<comment type="caution">
    <text evidence="15">The sequence shown here is derived from an EMBL/GenBank/DDBJ whole genome shotgun (WGS) entry which is preliminary data.</text>
</comment>
<dbReference type="SUPFAM" id="SSF69055">
    <property type="entry name" value="1-deoxy-D-xylulose-5-phosphate reductoisomerase, C-terminal domain"/>
    <property type="match status" value="1"/>
</dbReference>